<feature type="domain" description="DZANK-type" evidence="3">
    <location>
        <begin position="9"/>
        <end position="75"/>
    </location>
</feature>
<dbReference type="Pfam" id="PF12773">
    <property type="entry name" value="DZR"/>
    <property type="match status" value="1"/>
</dbReference>
<protein>
    <submittedName>
        <fullName evidence="4">Zinc ribbon domain-containing protein</fullName>
    </submittedName>
</protein>
<proteinExistence type="predicted"/>
<accession>A0A7G9RIJ7</accession>
<dbReference type="RefSeq" id="WP_187595695.1">
    <property type="nucleotide sequence ID" value="NZ_CP060714.1"/>
</dbReference>
<feature type="compositionally biased region" description="Low complexity" evidence="1">
    <location>
        <begin position="275"/>
        <end position="304"/>
    </location>
</feature>
<gene>
    <name evidence="4" type="ORF">H9K76_12135</name>
</gene>
<feature type="region of interest" description="Disordered" evidence="1">
    <location>
        <begin position="159"/>
        <end position="181"/>
    </location>
</feature>
<evidence type="ECO:0000256" key="2">
    <source>
        <dbReference type="SAM" id="Phobius"/>
    </source>
</evidence>
<dbReference type="Proteomes" id="UP000515811">
    <property type="component" value="Chromosome"/>
</dbReference>
<keyword evidence="5" id="KW-1185">Reference proteome</keyword>
<feature type="region of interest" description="Disordered" evidence="1">
    <location>
        <begin position="265"/>
        <end position="356"/>
    </location>
</feature>
<keyword evidence="2" id="KW-0812">Transmembrane</keyword>
<organism evidence="4 5">
    <name type="scientific">Diaphorobacter ruginosibacter</name>
    <dbReference type="NCBI Taxonomy" id="1715720"/>
    <lineage>
        <taxon>Bacteria</taxon>
        <taxon>Pseudomonadati</taxon>
        <taxon>Pseudomonadota</taxon>
        <taxon>Betaproteobacteria</taxon>
        <taxon>Burkholderiales</taxon>
        <taxon>Comamonadaceae</taxon>
        <taxon>Diaphorobacter</taxon>
    </lineage>
</organism>
<dbReference type="AlphaFoldDB" id="A0A7G9RIJ7"/>
<sequence>MANTKLMNCPACSHSLSPGARFCNKCGTLVSQPAPIAPTSAPTSAFGEAVENASFPCSECGKPLRPGARFCTGCGSLTDVVADMRFGSQQEAGVSVAGLGQNHQSHQAVEEPVVPEAVSFDMDPAPSGVLPIHPVKRGDAPDFELPDLVVPQEVAPVRPPAPDFSPRTAPESAQMPQMPQVPQVAPVSFDRMDDFAELERQANDSGSGLKWMLVTVAALLLIGGGGWFGYQRLIAPGGDGVEAAGATAARPAVDDVAEGESVVPAQMEGSDPGEAVEASDAAAATASTEPVPSDAVAVDAAVPAGLPPPPSEPAPAKVEPIHVLQDAPATVVPPPSVPVRPERRKSDKSSLDSLLD</sequence>
<evidence type="ECO:0000313" key="5">
    <source>
        <dbReference type="Proteomes" id="UP000515811"/>
    </source>
</evidence>
<name>A0A7G9RIJ7_9BURK</name>
<evidence type="ECO:0000259" key="3">
    <source>
        <dbReference type="Pfam" id="PF12773"/>
    </source>
</evidence>
<dbReference type="EMBL" id="CP060714">
    <property type="protein sequence ID" value="QNN55422.1"/>
    <property type="molecule type" value="Genomic_DNA"/>
</dbReference>
<feature type="transmembrane region" description="Helical" evidence="2">
    <location>
        <begin position="211"/>
        <end position="230"/>
    </location>
</feature>
<dbReference type="InterPro" id="IPR025874">
    <property type="entry name" value="DZR"/>
</dbReference>
<keyword evidence="2" id="KW-1133">Transmembrane helix</keyword>
<evidence type="ECO:0000313" key="4">
    <source>
        <dbReference type="EMBL" id="QNN55422.1"/>
    </source>
</evidence>
<dbReference type="KEGG" id="drg:H9K76_12135"/>
<keyword evidence="2" id="KW-0472">Membrane</keyword>
<evidence type="ECO:0000256" key="1">
    <source>
        <dbReference type="SAM" id="MobiDB-lite"/>
    </source>
</evidence>
<feature type="compositionally biased region" description="Basic and acidic residues" evidence="1">
    <location>
        <begin position="340"/>
        <end position="350"/>
    </location>
</feature>
<reference evidence="4 5" key="1">
    <citation type="submission" date="2020-08" db="EMBL/GenBank/DDBJ databases">
        <title>Genome sequence of Diaphorobacter ruginosibacter DSM 27467T.</title>
        <authorList>
            <person name="Hyun D.-W."/>
            <person name="Bae J.-W."/>
        </authorList>
    </citation>
    <scope>NUCLEOTIDE SEQUENCE [LARGE SCALE GENOMIC DNA]</scope>
    <source>
        <strain evidence="4 5">DSM 27467</strain>
    </source>
</reference>